<comment type="caution">
    <text evidence="3">The sequence shown here is derived from an EMBL/GenBank/DDBJ whole genome shotgun (WGS) entry which is preliminary data.</text>
</comment>
<reference evidence="3" key="1">
    <citation type="submission" date="2019-08" db="EMBL/GenBank/DDBJ databases">
        <authorList>
            <person name="Kucharzyk K."/>
            <person name="Murdoch R.W."/>
            <person name="Higgins S."/>
            <person name="Loffler F."/>
        </authorList>
    </citation>
    <scope>NUCLEOTIDE SEQUENCE</scope>
</reference>
<feature type="transmembrane region" description="Helical" evidence="2">
    <location>
        <begin position="167"/>
        <end position="186"/>
    </location>
</feature>
<dbReference type="InterPro" id="IPR005240">
    <property type="entry name" value="DUF389"/>
</dbReference>
<feature type="transmembrane region" description="Helical" evidence="2">
    <location>
        <begin position="32"/>
        <end position="54"/>
    </location>
</feature>
<proteinExistence type="predicted"/>
<organism evidence="3">
    <name type="scientific">bioreactor metagenome</name>
    <dbReference type="NCBI Taxonomy" id="1076179"/>
    <lineage>
        <taxon>unclassified sequences</taxon>
        <taxon>metagenomes</taxon>
        <taxon>ecological metagenomes</taxon>
    </lineage>
</organism>
<evidence type="ECO:0008006" key="4">
    <source>
        <dbReference type="Google" id="ProtNLM"/>
    </source>
</evidence>
<dbReference type="PANTHER" id="PTHR20992">
    <property type="entry name" value="AT15442P-RELATED"/>
    <property type="match status" value="1"/>
</dbReference>
<keyword evidence="2" id="KW-0472">Membrane</keyword>
<feature type="transmembrane region" description="Helical" evidence="2">
    <location>
        <begin position="66"/>
        <end position="83"/>
    </location>
</feature>
<sequence length="379" mass="42101">MLISPLMGPIIGTGLSVGINDSELLKRSLKNLAIMVAISLIASSAFFIISPLTLEEPTELLARTKPTIYDVFIAFFGGLAGIVEGSRKEKGTVIAGVAIATALMPPLCTAGFGIASLNFKFFIGAIYLFFINSFFISLATFVVVRYLKFPYVKLADPIKQKKVRRSVSIFAIIMIVPSIYTAVMVVRESRFSLNASAVVAENRNFSDKYIIGHTANVNSEPFKLEITYAGAPLTEAERETIFKSAERHKIKKENIVLKQSIFGKAESDRGETLKALFDRTEENIEQKNRKIDSLKTEINALKGTQIDNKQLEAEININYPGLEYATFASATDSTKEERKGKIIIIVAKWKKPISASQKEKLRQWAIVRLNADNVKIYQD</sequence>
<keyword evidence="1" id="KW-0175">Coiled coil</keyword>
<dbReference type="PANTHER" id="PTHR20992:SF9">
    <property type="entry name" value="AT15442P-RELATED"/>
    <property type="match status" value="1"/>
</dbReference>
<evidence type="ECO:0000313" key="3">
    <source>
        <dbReference type="EMBL" id="MPM86206.1"/>
    </source>
</evidence>
<keyword evidence="2" id="KW-1133">Transmembrane helix</keyword>
<feature type="transmembrane region" description="Helical" evidence="2">
    <location>
        <begin position="95"/>
        <end position="115"/>
    </location>
</feature>
<name>A0A645D9W9_9ZZZZ</name>
<dbReference type="Pfam" id="PF04087">
    <property type="entry name" value="DUF389"/>
    <property type="match status" value="1"/>
</dbReference>
<protein>
    <recommendedName>
        <fullName evidence="4">TIGR00341 family protein</fullName>
    </recommendedName>
</protein>
<evidence type="ECO:0000256" key="2">
    <source>
        <dbReference type="SAM" id="Phobius"/>
    </source>
</evidence>
<dbReference type="AlphaFoldDB" id="A0A645D9W9"/>
<gene>
    <name evidence="3" type="ORF">SDC9_133294</name>
</gene>
<dbReference type="EMBL" id="VSSQ01034310">
    <property type="protein sequence ID" value="MPM86206.1"/>
    <property type="molecule type" value="Genomic_DNA"/>
</dbReference>
<feature type="coiled-coil region" evidence="1">
    <location>
        <begin position="277"/>
        <end position="314"/>
    </location>
</feature>
<keyword evidence="2" id="KW-0812">Transmembrane</keyword>
<accession>A0A645D9W9</accession>
<feature type="transmembrane region" description="Helical" evidence="2">
    <location>
        <begin position="121"/>
        <end position="147"/>
    </location>
</feature>
<evidence type="ECO:0000256" key="1">
    <source>
        <dbReference type="SAM" id="Coils"/>
    </source>
</evidence>